<dbReference type="RefSeq" id="WP_174628876.1">
    <property type="nucleotide sequence ID" value="NZ_CP049074.1"/>
</dbReference>
<keyword evidence="1" id="KW-0472">Membrane</keyword>
<dbReference type="GeneID" id="55640532"/>
<evidence type="ECO:0000256" key="1">
    <source>
        <dbReference type="SAM" id="Phobius"/>
    </source>
</evidence>
<keyword evidence="3" id="KW-1185">Reference proteome</keyword>
<evidence type="ECO:0000313" key="2">
    <source>
        <dbReference type="EMBL" id="QKQ99206.1"/>
    </source>
</evidence>
<organism evidence="2 3">
    <name type="scientific">Metallosphaera tengchongensis</name>
    <dbReference type="NCBI Taxonomy" id="1532350"/>
    <lineage>
        <taxon>Archaea</taxon>
        <taxon>Thermoproteota</taxon>
        <taxon>Thermoprotei</taxon>
        <taxon>Sulfolobales</taxon>
        <taxon>Sulfolobaceae</taxon>
        <taxon>Metallosphaera</taxon>
    </lineage>
</organism>
<proteinExistence type="predicted"/>
<sequence length="871" mass="94153">MKIYQLLLVTLLTLSFVGLVPSFEGSPATPTVYLIGYGWGSPSNPINVHPGYTDFPFYVELVAYDATPLSATISFPPPPGTTFYVPPFTAVSSNQAGVSQANGNYVSTFYLTVSNTTSPGYYTVKVTVCFAYTIADSQVIGSRSFTLEVPVSAVNFPTPVAIQGGTPNNVEVLTQGEGLVPVTLEVSNPSQHVVSNVMINVTLPKGLYNQMGQDYVTFAFPSIQPQSTQYDTQMMNVTQGAVSGTYTLNYTITFMNYLGYRYFATNQNLTSGNANVTLNRVPLTLSLYPKMPVKFSATSTSTTPSSTFSIMLELNSPYDYLIQSVTPQSQFSLVKSNFTPATFQGFQTFNYTFSVPQNEIPGVYPVTFTVNYQVFGQSQQALVTTYVTVNYYNLSPSLSTPVWGEQGNQIVPMPGLTGIPLTLTLSNPLPYAISEVNATLIFPQGINSTYDSYLIPEVQAYGATTLTLVMNLGQNVSPGYHTLNYVLTYASSYGISRVEGSLPVYIYPENQISVSFANSTVYQGTESILPITIENLGAPLSSVSVNLKTSGLNLVGFSNETLTYLGSGESSTFTFLLSAQGVGVGTYPAVLTVSYNYGGVTKVSNYVIPINVVSSQNLVSVSLEPGIVYYGQVNNLTLKLTDLSQVPLTDVSVKVFGNPTLYSISQTTLNLGTVDPGKTTSFTLQVLPSVTSTTPLPISVQLQYVVPGGVVTQGYNFSLIATGSVVLQLQQPTVSFSNGSLTVNGVLNNFGSTSANFVTVYVNGNSTYIGSVPPNSPTPFSLTLPLFFNGNGTGHPLHLRIIISYEDAIYQSHNLTYSLNFSPTFNTNSTFHNFHQFRVHRASILPELIIFLVIIIVIVIAIFLVLRRGRK</sequence>
<gene>
    <name evidence="2" type="ORF">GWK48_01260</name>
</gene>
<dbReference type="Proteomes" id="UP000509301">
    <property type="component" value="Chromosome"/>
</dbReference>
<accession>A0A6N0NSX5</accession>
<dbReference type="AlphaFoldDB" id="A0A6N0NSX5"/>
<keyword evidence="1" id="KW-0812">Transmembrane</keyword>
<dbReference type="PANTHER" id="PTHR35902:SF3">
    <property type="entry name" value="NPCBM-ASSOCIATED, NEW3 DOMAIN OF ALPHA-GALACTOSIDASE"/>
    <property type="match status" value="1"/>
</dbReference>
<dbReference type="PANTHER" id="PTHR35902">
    <property type="entry name" value="S-LAYER DOMAIN-LIKE PROTEIN-RELATED"/>
    <property type="match status" value="1"/>
</dbReference>
<dbReference type="EMBL" id="CP049074">
    <property type="protein sequence ID" value="QKQ99206.1"/>
    <property type="molecule type" value="Genomic_DNA"/>
</dbReference>
<keyword evidence="1" id="KW-1133">Transmembrane helix</keyword>
<evidence type="ECO:0008006" key="4">
    <source>
        <dbReference type="Google" id="ProtNLM"/>
    </source>
</evidence>
<reference evidence="2 3" key="1">
    <citation type="submission" date="2020-02" db="EMBL/GenBank/DDBJ databases">
        <title>Comparative genome analysis reveals the metabolism and evolution of the thermophilic archaeal genus Metallosphaera.</title>
        <authorList>
            <person name="Jiang C."/>
        </authorList>
    </citation>
    <scope>NUCLEOTIDE SEQUENCE [LARGE SCALE GENOMIC DNA]</scope>
    <source>
        <strain evidence="2 3">Ric-A</strain>
    </source>
</reference>
<name>A0A6N0NSX5_9CREN</name>
<dbReference type="OrthoDB" id="34599at2157"/>
<protein>
    <recommendedName>
        <fullName evidence="4">S-layer protein</fullName>
    </recommendedName>
</protein>
<feature type="transmembrane region" description="Helical" evidence="1">
    <location>
        <begin position="848"/>
        <end position="866"/>
    </location>
</feature>
<dbReference type="KEGG" id="mten:GWK48_01260"/>
<evidence type="ECO:0000313" key="3">
    <source>
        <dbReference type="Proteomes" id="UP000509301"/>
    </source>
</evidence>